<accession>E3NJ09</accession>
<feature type="region of interest" description="Disordered" evidence="1">
    <location>
        <begin position="93"/>
        <end position="140"/>
    </location>
</feature>
<proteinExistence type="predicted"/>
<dbReference type="Proteomes" id="UP000008281">
    <property type="component" value="Unassembled WGS sequence"/>
</dbReference>
<gene>
    <name evidence="2" type="ORF">CRE_20988</name>
</gene>
<evidence type="ECO:0000313" key="2">
    <source>
        <dbReference type="EMBL" id="EFO99632.1"/>
    </source>
</evidence>
<dbReference type="HOGENOM" id="CLU_1836957_0_0_1"/>
<evidence type="ECO:0000256" key="1">
    <source>
        <dbReference type="SAM" id="MobiDB-lite"/>
    </source>
</evidence>
<keyword evidence="3" id="KW-1185">Reference proteome</keyword>
<name>E3NJ09_CAERE</name>
<reference evidence="2" key="1">
    <citation type="submission" date="2007-07" db="EMBL/GenBank/DDBJ databases">
        <title>PCAP assembly of the Caenorhabditis remanei genome.</title>
        <authorList>
            <consortium name="The Caenorhabditis remanei Sequencing Consortium"/>
            <person name="Wilson R.K."/>
        </authorList>
    </citation>
    <scope>NUCLEOTIDE SEQUENCE [LARGE SCALE GENOMIC DNA]</scope>
    <source>
        <strain evidence="2">PB4641</strain>
    </source>
</reference>
<dbReference type="InParanoid" id="E3NJ09"/>
<organism evidence="3">
    <name type="scientific">Caenorhabditis remanei</name>
    <name type="common">Caenorhabditis vulgaris</name>
    <dbReference type="NCBI Taxonomy" id="31234"/>
    <lineage>
        <taxon>Eukaryota</taxon>
        <taxon>Metazoa</taxon>
        <taxon>Ecdysozoa</taxon>
        <taxon>Nematoda</taxon>
        <taxon>Chromadorea</taxon>
        <taxon>Rhabditida</taxon>
        <taxon>Rhabditina</taxon>
        <taxon>Rhabditomorpha</taxon>
        <taxon>Rhabditoidea</taxon>
        <taxon>Rhabditidae</taxon>
        <taxon>Peloderinae</taxon>
        <taxon>Caenorhabditis</taxon>
    </lineage>
</organism>
<protein>
    <submittedName>
        <fullName evidence="2">Uncharacterized protein</fullName>
    </submittedName>
</protein>
<dbReference type="AlphaFoldDB" id="E3NJ09"/>
<sequence length="140" mass="15831">MFDDLEIPVAEVVEIDDGDEMAEQGNDGMMELDDDVGGEVAIMMAIEAHNVDIRIAAEAAAAQREAEPQLQELRRRHLPGRYPMVVRARVGGPWGDGRPLLENDYGIDQEQRRRDPPLDEEIEEMPRLPFQLPKDARDNL</sequence>
<dbReference type="EMBL" id="DS268721">
    <property type="protein sequence ID" value="EFO99632.1"/>
    <property type="molecule type" value="Genomic_DNA"/>
</dbReference>
<evidence type="ECO:0000313" key="3">
    <source>
        <dbReference type="Proteomes" id="UP000008281"/>
    </source>
</evidence>